<organism evidence="1 2">
    <name type="scientific">Oharaeibacter diazotrophicus</name>
    <dbReference type="NCBI Taxonomy" id="1920512"/>
    <lineage>
        <taxon>Bacteria</taxon>
        <taxon>Pseudomonadati</taxon>
        <taxon>Pseudomonadota</taxon>
        <taxon>Alphaproteobacteria</taxon>
        <taxon>Hyphomicrobiales</taxon>
        <taxon>Pleomorphomonadaceae</taxon>
        <taxon>Oharaeibacter</taxon>
    </lineage>
</organism>
<reference evidence="1 2" key="1">
    <citation type="submission" date="2019-03" db="EMBL/GenBank/DDBJ databases">
        <title>Genomic Encyclopedia of Type Strains, Phase IV (KMG-IV): sequencing the most valuable type-strain genomes for metagenomic binning, comparative biology and taxonomic classification.</title>
        <authorList>
            <person name="Goeker M."/>
        </authorList>
    </citation>
    <scope>NUCLEOTIDE SEQUENCE [LARGE SCALE GENOMIC DNA]</scope>
    <source>
        <strain evidence="1 2">DSM 102969</strain>
    </source>
</reference>
<dbReference type="SUPFAM" id="SSF56235">
    <property type="entry name" value="N-terminal nucleophile aminohydrolases (Ntn hydrolases)"/>
    <property type="match status" value="1"/>
</dbReference>
<accession>A0A4R6RB24</accession>
<dbReference type="InterPro" id="IPR043137">
    <property type="entry name" value="GGT_ssub_C"/>
</dbReference>
<dbReference type="Gene3D" id="3.60.20.40">
    <property type="match status" value="1"/>
</dbReference>
<dbReference type="Gene3D" id="1.10.246.130">
    <property type="match status" value="1"/>
</dbReference>
<name>A0A4R6RB24_9HYPH</name>
<dbReference type="PANTHER" id="PTHR43881:SF1">
    <property type="entry name" value="GAMMA-GLUTAMYLTRANSPEPTIDASE (AFU_ORTHOLOGUE AFUA_4G13580)"/>
    <property type="match status" value="1"/>
</dbReference>
<sequence>MIRNFELPGRSVALGRTGMAATSHAAATLTAVEVLKAGGNAVDAAVAACAVQCVVEAGSTGIGGDCFALIAPGGGDRVVAYNGSGRAPAAMTPERLAGLGVTAIERRSPHAVTIPGAVDAWTRLVADHGRMTMAELLAPAVAMARTGYPVTPRVAFDIADERDHLAADPTAAATFLVDGAAPAVGSIQRQPALADTLERIGREGRDAFYRGEIAAEMVATLAERGGLHTLEDFETAVGEYVTPVATGFRGHTVHECPPNGQGVIALLIMKILERQPATGGPVDPATIATEIRATRFAYAVRDRLLADGADPHGLAAALLDETLVADLADRVARGESGLGAAPPVGAPHRDTVYVAVVDKDRTAVSFINSIFYHYGSGIMTPRSGIMLHNRGCSFTLEPGHPNTVAPRKRPLHTIIPGMVTRNGRAVMPFGVMGGHYQAMGQAVFLSRLFGHGCSVQEALDLPRVFPLPGSAEVEAEGLVRDRAGPMLAAMGFDLVASDGPIGGGQAIWIDPDTGTLIGGSDHRKDGFALGY</sequence>
<keyword evidence="1" id="KW-0378">Hydrolase</keyword>
<dbReference type="Pfam" id="PF01019">
    <property type="entry name" value="G_glu_transpept"/>
    <property type="match status" value="1"/>
</dbReference>
<dbReference type="EMBL" id="SNXY01000009">
    <property type="protein sequence ID" value="TDP83145.1"/>
    <property type="molecule type" value="Genomic_DNA"/>
</dbReference>
<keyword evidence="2" id="KW-1185">Reference proteome</keyword>
<dbReference type="PANTHER" id="PTHR43881">
    <property type="entry name" value="GAMMA-GLUTAMYLTRANSPEPTIDASE (AFU_ORTHOLOGUE AFUA_4G13580)"/>
    <property type="match status" value="1"/>
</dbReference>
<dbReference type="PRINTS" id="PR01210">
    <property type="entry name" value="GGTRANSPTASE"/>
</dbReference>
<evidence type="ECO:0000313" key="2">
    <source>
        <dbReference type="Proteomes" id="UP000294547"/>
    </source>
</evidence>
<dbReference type="InterPro" id="IPR029055">
    <property type="entry name" value="Ntn_hydrolases_N"/>
</dbReference>
<evidence type="ECO:0000313" key="1">
    <source>
        <dbReference type="EMBL" id="TDP83145.1"/>
    </source>
</evidence>
<dbReference type="GO" id="GO:0016787">
    <property type="term" value="F:hydrolase activity"/>
    <property type="evidence" value="ECO:0007669"/>
    <property type="project" value="UniProtKB-KW"/>
</dbReference>
<proteinExistence type="predicted"/>
<gene>
    <name evidence="1" type="ORF">EDD54_3101</name>
</gene>
<dbReference type="Proteomes" id="UP000294547">
    <property type="component" value="Unassembled WGS sequence"/>
</dbReference>
<comment type="caution">
    <text evidence="1">The sequence shown here is derived from an EMBL/GenBank/DDBJ whole genome shotgun (WGS) entry which is preliminary data.</text>
</comment>
<dbReference type="AlphaFoldDB" id="A0A4R6RB24"/>
<dbReference type="InterPro" id="IPR052896">
    <property type="entry name" value="GGT-like_enzyme"/>
</dbReference>
<protein>
    <submittedName>
        <fullName evidence="1">Gamma-glutamyltranspeptidase/glutathione hydrolase</fullName>
    </submittedName>
</protein>
<dbReference type="InterPro" id="IPR043138">
    <property type="entry name" value="GGT_lsub"/>
</dbReference>